<keyword evidence="11" id="KW-1185">Reference proteome</keyword>
<evidence type="ECO:0000256" key="2">
    <source>
        <dbReference type="ARBA" id="ARBA00009003"/>
    </source>
</evidence>
<keyword evidence="4 9" id="KW-0812">Transmembrane</keyword>
<evidence type="ECO:0000256" key="9">
    <source>
        <dbReference type="SAM" id="Phobius"/>
    </source>
</evidence>
<comment type="catalytic activity">
    <reaction evidence="7">
        <text>a 1D-myo-inositol-1-phospho-N-[(R)-2-hydroxy-very-long-chain fatty acyl]-(R)-4-hydroxysphingoid base + GDP-alpha-D-mannose = an alpha-D-mannosyl-(1&lt;-&gt;6)-1D-myo-inositol-1-phospho-N-[(R)-2-hydroxy-very-long-chain fatty acyl]-(R)-4-hydroxysphingoid base + GDP + H(+)</text>
        <dbReference type="Rhea" id="RHEA:64596"/>
        <dbReference type="ChEBI" id="CHEBI:15378"/>
        <dbReference type="ChEBI" id="CHEBI:57527"/>
        <dbReference type="ChEBI" id="CHEBI:58189"/>
        <dbReference type="ChEBI" id="CHEBI:155885"/>
        <dbReference type="ChEBI" id="CHEBI:155926"/>
        <dbReference type="EC" id="2.4.1.370"/>
    </reaction>
    <physiologicalReaction direction="left-to-right" evidence="7">
        <dbReference type="Rhea" id="RHEA:64597"/>
    </physiologicalReaction>
</comment>
<dbReference type="GO" id="GO:0103064">
    <property type="term" value="F:inositol phosphorylceramide mannosyltransferase activity"/>
    <property type="evidence" value="ECO:0007669"/>
    <property type="project" value="UniProtKB-EC"/>
</dbReference>
<feature type="transmembrane region" description="Helical" evidence="9">
    <location>
        <begin position="12"/>
        <end position="33"/>
    </location>
</feature>
<comment type="similarity">
    <text evidence="2">Belongs to the glycosyltransferase 32 family.</text>
</comment>
<dbReference type="EC" id="2.4.1.370" evidence="8"/>
<dbReference type="InterPro" id="IPR007577">
    <property type="entry name" value="GlycoTrfase_DXD_sugar-bd_CS"/>
</dbReference>
<keyword evidence="5 9" id="KW-1133">Transmembrane helix</keyword>
<dbReference type="InterPro" id="IPR029044">
    <property type="entry name" value="Nucleotide-diphossugar_trans"/>
</dbReference>
<evidence type="ECO:0000256" key="1">
    <source>
        <dbReference type="ARBA" id="ARBA00004141"/>
    </source>
</evidence>
<feature type="transmembrane region" description="Helical" evidence="9">
    <location>
        <begin position="270"/>
        <end position="295"/>
    </location>
</feature>
<evidence type="ECO:0000256" key="4">
    <source>
        <dbReference type="ARBA" id="ARBA00022692"/>
    </source>
</evidence>
<dbReference type="SUPFAM" id="SSF53448">
    <property type="entry name" value="Nucleotide-diphospho-sugar transferases"/>
    <property type="match status" value="1"/>
</dbReference>
<evidence type="ECO:0000256" key="3">
    <source>
        <dbReference type="ARBA" id="ARBA00022679"/>
    </source>
</evidence>
<evidence type="ECO:0000256" key="5">
    <source>
        <dbReference type="ARBA" id="ARBA00022989"/>
    </source>
</evidence>
<comment type="caution">
    <text evidence="10">The sequence shown here is derived from an EMBL/GenBank/DDBJ whole genome shotgun (WGS) entry which is preliminary data.</text>
</comment>
<gene>
    <name evidence="10" type="ORF">DAPK24_034820</name>
</gene>
<organism evidence="10 11">
    <name type="scientific">Pichia kluyveri</name>
    <name type="common">Yeast</name>
    <dbReference type="NCBI Taxonomy" id="36015"/>
    <lineage>
        <taxon>Eukaryota</taxon>
        <taxon>Fungi</taxon>
        <taxon>Dikarya</taxon>
        <taxon>Ascomycota</taxon>
        <taxon>Saccharomycotina</taxon>
        <taxon>Pichiomycetes</taxon>
        <taxon>Pichiales</taxon>
        <taxon>Pichiaceae</taxon>
        <taxon>Pichia</taxon>
    </lineage>
</organism>
<dbReference type="Proteomes" id="UP001378960">
    <property type="component" value="Unassembled WGS sequence"/>
</dbReference>
<protein>
    <recommendedName>
        <fullName evidence="8">inositol phosphorylceramide mannosyltransferase</fullName>
        <ecNumber evidence="8">2.4.1.370</ecNumber>
    </recommendedName>
</protein>
<accession>A0AAV5R6H6</accession>
<evidence type="ECO:0000313" key="11">
    <source>
        <dbReference type="Proteomes" id="UP001378960"/>
    </source>
</evidence>
<evidence type="ECO:0000313" key="10">
    <source>
        <dbReference type="EMBL" id="GMM46907.1"/>
    </source>
</evidence>
<evidence type="ECO:0000256" key="7">
    <source>
        <dbReference type="ARBA" id="ARBA00052145"/>
    </source>
</evidence>
<feature type="transmembrane region" description="Helical" evidence="9">
    <location>
        <begin position="195"/>
        <end position="217"/>
    </location>
</feature>
<dbReference type="PANTHER" id="PTHR32385">
    <property type="entry name" value="MANNOSYL PHOSPHORYLINOSITOL CERAMIDE SYNTHASE"/>
    <property type="match status" value="1"/>
</dbReference>
<dbReference type="Gene3D" id="3.90.550.20">
    <property type="match status" value="1"/>
</dbReference>
<name>A0AAV5R6H6_PICKL</name>
<dbReference type="GO" id="GO:0051999">
    <property type="term" value="P:mannosyl-inositol phosphorylceramide biosynthetic process"/>
    <property type="evidence" value="ECO:0007669"/>
    <property type="project" value="TreeGrafter"/>
</dbReference>
<keyword evidence="3" id="KW-0808">Transferase</keyword>
<evidence type="ECO:0000256" key="8">
    <source>
        <dbReference type="ARBA" id="ARBA00066893"/>
    </source>
</evidence>
<dbReference type="AlphaFoldDB" id="A0AAV5R6H6"/>
<dbReference type="GO" id="GO:0031501">
    <property type="term" value="C:mannosyltransferase complex"/>
    <property type="evidence" value="ECO:0007669"/>
    <property type="project" value="UniProtKB-ARBA"/>
</dbReference>
<dbReference type="Pfam" id="PF04488">
    <property type="entry name" value="Gly_transf_sug"/>
    <property type="match status" value="1"/>
</dbReference>
<dbReference type="FunFam" id="3.90.550.20:FF:000001">
    <property type="entry name" value="MIPC synthase subunit (SurA)"/>
    <property type="match status" value="1"/>
</dbReference>
<sequence>MRVNGHAKFLFYAHLILAVFLIWFLFDLITLLYDNSNQFALTDNDLNNKDFINSQTPLIPKIIHQTYKDNNIPNHWKNGQKNCQILNPDYQYILWTDEMARNFIKQQYPWFLNTFDNYPYPIQRADVIRYFILSYYGGIYIDLDDGCNRNLDPLLNVPAFVRKTLPTGISNDVMGSIPNHPFFIKATNMLKAYQINWLVPYITIMFSTGPLFLSVVWKQYIRWGNPASAVVRILMPNDYKNNENSFFQISKGSSWHKDDAAVLLLMSHHIILSVIFCTLLGIAIILSEYFLVVFIDKKLNISTKFYHLLHSFKNYFSNSSSSSSNYNSLNNNSPYANIEIPRKTRKDSNLPAALSVDLEKNVYILDDIIEH</sequence>
<dbReference type="GO" id="GO:0006676">
    <property type="term" value="P:mannosyl diphosphorylinositol ceramide metabolic process"/>
    <property type="evidence" value="ECO:0007669"/>
    <property type="project" value="UniProtKB-ARBA"/>
</dbReference>
<proteinExistence type="inferred from homology"/>
<dbReference type="InterPro" id="IPR051706">
    <property type="entry name" value="Glycosyltransferase_domain"/>
</dbReference>
<evidence type="ECO:0000256" key="6">
    <source>
        <dbReference type="ARBA" id="ARBA00023136"/>
    </source>
</evidence>
<reference evidence="10 11" key="1">
    <citation type="journal article" date="2023" name="Elife">
        <title>Identification of key yeast species and microbe-microbe interactions impacting larval growth of Drosophila in the wild.</title>
        <authorList>
            <person name="Mure A."/>
            <person name="Sugiura Y."/>
            <person name="Maeda R."/>
            <person name="Honda K."/>
            <person name="Sakurai N."/>
            <person name="Takahashi Y."/>
            <person name="Watada M."/>
            <person name="Katoh T."/>
            <person name="Gotoh A."/>
            <person name="Gotoh Y."/>
            <person name="Taniguchi I."/>
            <person name="Nakamura K."/>
            <person name="Hayashi T."/>
            <person name="Katayama T."/>
            <person name="Uemura T."/>
            <person name="Hattori Y."/>
        </authorList>
    </citation>
    <scope>NUCLEOTIDE SEQUENCE [LARGE SCALE GENOMIC DNA]</scope>
    <source>
        <strain evidence="10 11">PK-24</strain>
    </source>
</reference>
<dbReference type="PANTHER" id="PTHR32385:SF20">
    <property type="entry name" value="MANNOSYL PHOSPHORYLINOSITOL CERAMIDE SYNTHASE CSH1-RELATED"/>
    <property type="match status" value="1"/>
</dbReference>
<keyword evidence="6 9" id="KW-0472">Membrane</keyword>
<comment type="subcellular location">
    <subcellularLocation>
        <location evidence="1">Membrane</location>
        <topology evidence="1">Multi-pass membrane protein</topology>
    </subcellularLocation>
</comment>
<dbReference type="GO" id="GO:0016020">
    <property type="term" value="C:membrane"/>
    <property type="evidence" value="ECO:0007669"/>
    <property type="project" value="UniProtKB-SubCell"/>
</dbReference>
<dbReference type="EMBL" id="BTGB01000005">
    <property type="protein sequence ID" value="GMM46907.1"/>
    <property type="molecule type" value="Genomic_DNA"/>
</dbReference>